<accession>A0A8U0HUW6</accession>
<dbReference type="PANTHER" id="PTHR43877">
    <property type="entry name" value="AMINOALKYLPHOSPHONATE N-ACETYLTRANSFERASE-RELATED-RELATED"/>
    <property type="match status" value="1"/>
</dbReference>
<feature type="domain" description="N-acetyltransferase" evidence="4">
    <location>
        <begin position="79"/>
        <end position="215"/>
    </location>
</feature>
<dbReference type="CDD" id="cd04301">
    <property type="entry name" value="NAT_SF"/>
    <property type="match status" value="1"/>
</dbReference>
<evidence type="ECO:0000259" key="4">
    <source>
        <dbReference type="PROSITE" id="PS51186"/>
    </source>
</evidence>
<evidence type="ECO:0000313" key="6">
    <source>
        <dbReference type="Proteomes" id="UP000830729"/>
    </source>
</evidence>
<keyword evidence="6" id="KW-1185">Reference proteome</keyword>
<evidence type="ECO:0000256" key="2">
    <source>
        <dbReference type="ARBA" id="ARBA00023315"/>
    </source>
</evidence>
<dbReference type="KEGG" id="halx:M0R89_18175"/>
<name>A0A8U0HUW6_9EURY</name>
<dbReference type="InterPro" id="IPR000182">
    <property type="entry name" value="GNAT_dom"/>
</dbReference>
<dbReference type="PROSITE" id="PS51186">
    <property type="entry name" value="GNAT"/>
    <property type="match status" value="1"/>
</dbReference>
<evidence type="ECO:0000313" key="5">
    <source>
        <dbReference type="EMBL" id="UPV74444.1"/>
    </source>
</evidence>
<reference evidence="5 6" key="1">
    <citation type="submission" date="2022-04" db="EMBL/GenBank/DDBJ databases">
        <title>Diverse halophilic archaea isolated from saline environments.</title>
        <authorList>
            <person name="Cui H.-L."/>
        </authorList>
    </citation>
    <scope>NUCLEOTIDE SEQUENCE [LARGE SCALE GENOMIC DNA]</scope>
    <source>
        <strain evidence="5 6">XZYJT49</strain>
    </source>
</reference>
<evidence type="ECO:0000256" key="1">
    <source>
        <dbReference type="ARBA" id="ARBA00022679"/>
    </source>
</evidence>
<dbReference type="RefSeq" id="WP_248650489.1">
    <property type="nucleotide sequence ID" value="NZ_CP096659.1"/>
</dbReference>
<dbReference type="Proteomes" id="UP000830729">
    <property type="component" value="Chromosome"/>
</dbReference>
<dbReference type="GeneID" id="72187168"/>
<dbReference type="Gene3D" id="3.40.630.30">
    <property type="match status" value="1"/>
</dbReference>
<gene>
    <name evidence="5" type="ORF">M0R89_18175</name>
</gene>
<dbReference type="InterPro" id="IPR016181">
    <property type="entry name" value="Acyl_CoA_acyltransferase"/>
</dbReference>
<dbReference type="EMBL" id="CP096659">
    <property type="protein sequence ID" value="UPV74444.1"/>
    <property type="molecule type" value="Genomic_DNA"/>
</dbReference>
<feature type="compositionally biased region" description="Low complexity" evidence="3">
    <location>
        <begin position="58"/>
        <end position="69"/>
    </location>
</feature>
<dbReference type="GO" id="GO:0016747">
    <property type="term" value="F:acyltransferase activity, transferring groups other than amino-acyl groups"/>
    <property type="evidence" value="ECO:0007669"/>
    <property type="project" value="InterPro"/>
</dbReference>
<evidence type="ECO:0000256" key="3">
    <source>
        <dbReference type="SAM" id="MobiDB-lite"/>
    </source>
</evidence>
<keyword evidence="1" id="KW-0808">Transferase</keyword>
<proteinExistence type="predicted"/>
<protein>
    <submittedName>
        <fullName evidence="5">GNAT family N-acetyltransferase</fullName>
    </submittedName>
</protein>
<dbReference type="Pfam" id="PF00583">
    <property type="entry name" value="Acetyltransf_1"/>
    <property type="match status" value="1"/>
</dbReference>
<feature type="compositionally biased region" description="Acidic residues" evidence="3">
    <location>
        <begin position="1"/>
        <end position="33"/>
    </location>
</feature>
<feature type="region of interest" description="Disordered" evidence="3">
    <location>
        <begin position="1"/>
        <end position="77"/>
    </location>
</feature>
<dbReference type="InterPro" id="IPR050832">
    <property type="entry name" value="Bact_Acetyltransf"/>
</dbReference>
<organism evidence="5 6">
    <name type="scientific">Halorussus limi</name>
    <dbReference type="NCBI Taxonomy" id="2938695"/>
    <lineage>
        <taxon>Archaea</taxon>
        <taxon>Methanobacteriati</taxon>
        <taxon>Methanobacteriota</taxon>
        <taxon>Stenosarchaea group</taxon>
        <taxon>Halobacteria</taxon>
        <taxon>Halobacteriales</taxon>
        <taxon>Haladaptataceae</taxon>
        <taxon>Halorussus</taxon>
    </lineage>
</organism>
<keyword evidence="2" id="KW-0012">Acyltransferase</keyword>
<dbReference type="AlphaFoldDB" id="A0A8U0HUW6"/>
<dbReference type="SUPFAM" id="SSF55729">
    <property type="entry name" value="Acyl-CoA N-acyltransferases (Nat)"/>
    <property type="match status" value="1"/>
</dbReference>
<sequence>MSADATDSEAEAADSEVETSDPDSETDDAETDGEFPAPPRTLTDGEGRVLQFRASGDSPSESATESAPESGDEATADGTDERGALAAMYDAFDASDRAQGIPPADPRQRAQWLDRLRDGIEVVAWHGDVAVGHGILLGGGPGHELALFVHPDYREAGVGTALLRTLLGRGRTAGVERVWLSVERTNLPAVSLYRGVGFEPTGGAVGELEMALSLPSNS</sequence>